<comment type="caution">
    <text evidence="1">The sequence shown here is derived from an EMBL/GenBank/DDBJ whole genome shotgun (WGS) entry which is preliminary data.</text>
</comment>
<protein>
    <submittedName>
        <fullName evidence="1">Uncharacterized protein</fullName>
    </submittedName>
</protein>
<evidence type="ECO:0000313" key="2">
    <source>
        <dbReference type="Proteomes" id="UP000004095"/>
    </source>
</evidence>
<gene>
    <name evidence="1" type="ORF">M23134_02770</name>
</gene>
<dbReference type="AlphaFoldDB" id="A1ZWG0"/>
<proteinExistence type="predicted"/>
<name>A1ZWG0_MICM2</name>
<accession>A1ZWG0</accession>
<reference evidence="1 2" key="1">
    <citation type="submission" date="2007-01" db="EMBL/GenBank/DDBJ databases">
        <authorList>
            <person name="Haygood M."/>
            <person name="Podell S."/>
            <person name="Anderson C."/>
            <person name="Hopkinson B."/>
            <person name="Roe K."/>
            <person name="Barbeau K."/>
            <person name="Gaasterland T."/>
            <person name="Ferriera S."/>
            <person name="Johnson J."/>
            <person name="Kravitz S."/>
            <person name="Beeson K."/>
            <person name="Sutton G."/>
            <person name="Rogers Y.-H."/>
            <person name="Friedman R."/>
            <person name="Frazier M."/>
            <person name="Venter J.C."/>
        </authorList>
    </citation>
    <scope>NUCLEOTIDE SEQUENCE [LARGE SCALE GENOMIC DNA]</scope>
    <source>
        <strain evidence="1 2">ATCC 23134</strain>
    </source>
</reference>
<dbReference type="Proteomes" id="UP000004095">
    <property type="component" value="Unassembled WGS sequence"/>
</dbReference>
<sequence length="64" mass="7548">MLVLLAKSALANILFFNTYQKYKNCKKYQYIEQVNGLVNRGLSVVLVLTERVLYNYFNKKPDKK</sequence>
<organism evidence="1 2">
    <name type="scientific">Microscilla marina ATCC 23134</name>
    <dbReference type="NCBI Taxonomy" id="313606"/>
    <lineage>
        <taxon>Bacteria</taxon>
        <taxon>Pseudomonadati</taxon>
        <taxon>Bacteroidota</taxon>
        <taxon>Cytophagia</taxon>
        <taxon>Cytophagales</taxon>
        <taxon>Microscillaceae</taxon>
        <taxon>Microscilla</taxon>
    </lineage>
</organism>
<evidence type="ECO:0000313" key="1">
    <source>
        <dbReference type="EMBL" id="EAY25300.1"/>
    </source>
</evidence>
<dbReference type="EMBL" id="AAWS01000051">
    <property type="protein sequence ID" value="EAY25300.1"/>
    <property type="molecule type" value="Genomic_DNA"/>
</dbReference>
<keyword evidence="2" id="KW-1185">Reference proteome</keyword>